<evidence type="ECO:0000256" key="15">
    <source>
        <dbReference type="ARBA" id="ARBA00033468"/>
    </source>
</evidence>
<dbReference type="FunFam" id="1.20.1070.10:FF:000324">
    <property type="entry name" value="Uncharacterized protein"/>
    <property type="match status" value="1"/>
</dbReference>
<keyword evidence="10" id="KW-1015">Disulfide bond</keyword>
<dbReference type="Pfam" id="PF00001">
    <property type="entry name" value="7tm_1"/>
    <property type="match status" value="2"/>
</dbReference>
<feature type="transmembrane region" description="Helical" evidence="18">
    <location>
        <begin position="84"/>
        <end position="102"/>
    </location>
</feature>
<dbReference type="Gene3D" id="1.20.1070.10">
    <property type="entry name" value="Rhodopsin 7-helix transmembrane proteins"/>
    <property type="match status" value="2"/>
</dbReference>
<keyword evidence="13 17" id="KW-0807">Transducer</keyword>
<keyword evidence="4" id="KW-0145">Chemotaxis</keyword>
<feature type="transmembrane region" description="Helical" evidence="18">
    <location>
        <begin position="417"/>
        <end position="439"/>
    </location>
</feature>
<evidence type="ECO:0000256" key="10">
    <source>
        <dbReference type="ARBA" id="ARBA00023157"/>
    </source>
</evidence>
<feature type="transmembrane region" description="Helical" evidence="18">
    <location>
        <begin position="208"/>
        <end position="226"/>
    </location>
</feature>
<feature type="transmembrane region" description="Helical" evidence="18">
    <location>
        <begin position="545"/>
        <end position="569"/>
    </location>
</feature>
<comment type="caution">
    <text evidence="20">The sequence shown here is derived from an EMBL/GenBank/DDBJ whole genome shotgun (WGS) entry which is preliminary data.</text>
</comment>
<protein>
    <recommendedName>
        <fullName evidence="2">C-X-C chemokine receptor type 2</fullName>
    </recommendedName>
    <alternativeName>
        <fullName evidence="15">High affinity interleukin-8 receptor B</fullName>
    </alternativeName>
</protein>
<keyword evidence="8 17" id="KW-0297">G-protein coupled receptor</keyword>
<dbReference type="GO" id="GO:0019722">
    <property type="term" value="P:calcium-mediated signaling"/>
    <property type="evidence" value="ECO:0007669"/>
    <property type="project" value="TreeGrafter"/>
</dbReference>
<evidence type="ECO:0000313" key="21">
    <source>
        <dbReference type="Proteomes" id="UP000034805"/>
    </source>
</evidence>
<evidence type="ECO:0000256" key="18">
    <source>
        <dbReference type="SAM" id="Phobius"/>
    </source>
</evidence>
<dbReference type="PROSITE" id="PS50262">
    <property type="entry name" value="G_PROTEIN_RECEP_F1_2"/>
    <property type="match status" value="2"/>
</dbReference>
<evidence type="ECO:0000256" key="13">
    <source>
        <dbReference type="ARBA" id="ARBA00023224"/>
    </source>
</evidence>
<organism evidence="20 21">
    <name type="scientific">Scleropages formosus</name>
    <name type="common">Asian bonytongue</name>
    <name type="synonym">Osteoglossum formosum</name>
    <dbReference type="NCBI Taxonomy" id="113540"/>
    <lineage>
        <taxon>Eukaryota</taxon>
        <taxon>Metazoa</taxon>
        <taxon>Chordata</taxon>
        <taxon>Craniata</taxon>
        <taxon>Vertebrata</taxon>
        <taxon>Euteleostomi</taxon>
        <taxon>Actinopterygii</taxon>
        <taxon>Neopterygii</taxon>
        <taxon>Teleostei</taxon>
        <taxon>Osteoglossocephala</taxon>
        <taxon>Osteoglossomorpha</taxon>
        <taxon>Osteoglossiformes</taxon>
        <taxon>Osteoglossidae</taxon>
        <taxon>Scleropages</taxon>
    </lineage>
</organism>
<feature type="domain" description="G-protein coupled receptors family 1 profile" evidence="19">
    <location>
        <begin position="63"/>
        <end position="309"/>
    </location>
</feature>
<feature type="transmembrane region" description="Helical" evidence="18">
    <location>
        <begin position="247"/>
        <end position="264"/>
    </location>
</feature>
<comment type="function">
    <text evidence="14">Receptor for interleukin-8 which is a powerful neutrophil chemotactic factor. Binding of IL-8 to the receptor causes activation of neutrophils. This response is mediated via a G-protein that activates a phosphatidylinositol-calcium second messenger system. Binds to IL-8 with high affinity. Also binds with high affinity to CXCL3, GRO/MGSA and NAP-2.</text>
</comment>
<sequence>MLGAVTSFAMTFSDFNYESNSTDIYDYENTAVSVVCNLTAIAPGTNIAVSLLYIAIFLLAIPGNLIVVLVIVFTEQVLSLSDLYLFHLSVADGLLALTLPLWVTEISQGWVFGNTICKIANLIMEVSFYSSILFLVCISVDRYQVIVHAMESRKKHRREWRWAVCGTVWVIGIIFSVPALYSFTFEISESYKICMPPNVTKHRVVTRILRYVFGFLLPLVVMLVCYGLTVKRLLRTRGFQKQKAMRVIMAVVAAFLVCWTPHHLCSMVDFLVRAKLVPSDCDLLHSLDLAQLITHTLALMHTCVNPILYAFIGLKFRSNMQQLLCWRENVLRGSLSRFSRSTSQTSEATTNMEDLANYSDFDLYDTSEPCSESPEGLSSVGLVSTYAMVSLISLLGNSLVIYVVCCMEKHKTSTDVYLMNLALANLLFSLTLPFWAVYVHSQWVFETFMCKFLSGLQEATFYSGVLLLACISVDRYLAIVKATQVVTHKRHLVGIVCTVVWLAAVLLSLPVLVQREAFVPVGETHIVCHENLTTGMEQWRVGISMLRYAVGFFFPLAVMTYCYSCTACTLYRSRNSQKHKAMRVILCVVLAFVLCWLPYNLTVLVDTLMRGNLIKETCTVRMQVEFSLDVTYTLAVLHCAINPILYAFIGQRFRNQLLTSLFKHGFISKRVLSTYRKGSIYSSTSLNTSITR</sequence>
<dbReference type="PROSITE" id="PS00237">
    <property type="entry name" value="G_PROTEIN_RECEP_F1_1"/>
    <property type="match status" value="2"/>
</dbReference>
<dbReference type="SUPFAM" id="SSF81321">
    <property type="entry name" value="Family A G protein-coupled receptor-like"/>
    <property type="match status" value="2"/>
</dbReference>
<dbReference type="GO" id="GO:0006955">
    <property type="term" value="P:immune response"/>
    <property type="evidence" value="ECO:0007669"/>
    <property type="project" value="TreeGrafter"/>
</dbReference>
<evidence type="ECO:0000256" key="6">
    <source>
        <dbReference type="ARBA" id="ARBA00022692"/>
    </source>
</evidence>
<feature type="transmembrane region" description="Helical" evidence="18">
    <location>
        <begin position="160"/>
        <end position="181"/>
    </location>
</feature>
<dbReference type="InterPro" id="IPR000174">
    <property type="entry name" value="Chemokine_CXCR_1/2"/>
</dbReference>
<reference evidence="20 21" key="1">
    <citation type="submission" date="2015-08" db="EMBL/GenBank/DDBJ databases">
        <title>The genome of the Asian arowana (Scleropages formosus).</title>
        <authorList>
            <person name="Tan M.H."/>
            <person name="Gan H.M."/>
            <person name="Croft L.J."/>
            <person name="Austin C.M."/>
        </authorList>
    </citation>
    <scope>NUCLEOTIDE SEQUENCE [LARGE SCALE GENOMIC DNA]</scope>
    <source>
        <strain evidence="20">Aro1</strain>
    </source>
</reference>
<feature type="transmembrane region" description="Helical" evidence="18">
    <location>
        <begin position="581"/>
        <end position="599"/>
    </location>
</feature>
<dbReference type="AlphaFoldDB" id="A0A0P7U9A1"/>
<dbReference type="GO" id="GO:0007204">
    <property type="term" value="P:positive regulation of cytosolic calcium ion concentration"/>
    <property type="evidence" value="ECO:0007669"/>
    <property type="project" value="TreeGrafter"/>
</dbReference>
<dbReference type="GO" id="GO:0009897">
    <property type="term" value="C:external side of plasma membrane"/>
    <property type="evidence" value="ECO:0007669"/>
    <property type="project" value="TreeGrafter"/>
</dbReference>
<feature type="transmembrane region" description="Helical" evidence="18">
    <location>
        <begin position="492"/>
        <end position="513"/>
    </location>
</feature>
<dbReference type="EMBL" id="JARO02005525">
    <property type="protein sequence ID" value="KPP66632.1"/>
    <property type="molecule type" value="Genomic_DNA"/>
</dbReference>
<dbReference type="InterPro" id="IPR050119">
    <property type="entry name" value="CCR1-9-like"/>
</dbReference>
<evidence type="ECO:0000256" key="5">
    <source>
        <dbReference type="ARBA" id="ARBA00022553"/>
    </source>
</evidence>
<keyword evidence="11 17" id="KW-0675">Receptor</keyword>
<evidence type="ECO:0000256" key="16">
    <source>
        <dbReference type="ARBA" id="ARBA00034130"/>
    </source>
</evidence>
<evidence type="ECO:0000256" key="12">
    <source>
        <dbReference type="ARBA" id="ARBA00023180"/>
    </source>
</evidence>
<evidence type="ECO:0000256" key="7">
    <source>
        <dbReference type="ARBA" id="ARBA00022989"/>
    </source>
</evidence>
<dbReference type="InterPro" id="IPR000276">
    <property type="entry name" value="GPCR_Rhodpsn"/>
</dbReference>
<feature type="transmembrane region" description="Helical" evidence="18">
    <location>
        <begin position="47"/>
        <end position="72"/>
    </location>
</feature>
<evidence type="ECO:0000256" key="2">
    <source>
        <dbReference type="ARBA" id="ARBA00020033"/>
    </source>
</evidence>
<dbReference type="GO" id="GO:0019957">
    <property type="term" value="F:C-C chemokine binding"/>
    <property type="evidence" value="ECO:0007669"/>
    <property type="project" value="TreeGrafter"/>
</dbReference>
<keyword evidence="9 18" id="KW-0472">Membrane</keyword>
<evidence type="ECO:0000313" key="20">
    <source>
        <dbReference type="EMBL" id="KPP66632.1"/>
    </source>
</evidence>
<evidence type="ECO:0000256" key="3">
    <source>
        <dbReference type="ARBA" id="ARBA00022475"/>
    </source>
</evidence>
<keyword evidence="12" id="KW-0325">Glycoprotein</keyword>
<name>A0A0P7U9A1_SCLFO</name>
<feature type="transmembrane region" description="Helical" evidence="18">
    <location>
        <begin position="630"/>
        <end position="649"/>
    </location>
</feature>
<feature type="transmembrane region" description="Helical" evidence="18">
    <location>
        <begin position="122"/>
        <end position="140"/>
    </location>
</feature>
<evidence type="ECO:0000256" key="14">
    <source>
        <dbReference type="ARBA" id="ARBA00025505"/>
    </source>
</evidence>
<keyword evidence="6 17" id="KW-0812">Transmembrane</keyword>
<keyword evidence="3" id="KW-1003">Cell membrane</keyword>
<evidence type="ECO:0000256" key="11">
    <source>
        <dbReference type="ARBA" id="ARBA00023170"/>
    </source>
</evidence>
<dbReference type="GO" id="GO:0016493">
    <property type="term" value="F:C-C chemokine receptor activity"/>
    <property type="evidence" value="ECO:0007669"/>
    <property type="project" value="TreeGrafter"/>
</dbReference>
<dbReference type="GO" id="GO:0016494">
    <property type="term" value="F:C-X-C chemokine receptor activity"/>
    <property type="evidence" value="ECO:0007669"/>
    <property type="project" value="InterPro"/>
</dbReference>
<evidence type="ECO:0000256" key="1">
    <source>
        <dbReference type="ARBA" id="ARBA00004651"/>
    </source>
</evidence>
<gene>
    <name evidence="20" type="ORF">Z043_114848</name>
</gene>
<feature type="domain" description="G-protein coupled receptors family 1 profile" evidence="19">
    <location>
        <begin position="396"/>
        <end position="646"/>
    </location>
</feature>
<accession>A0A0P7U9A1</accession>
<proteinExistence type="inferred from homology"/>
<dbReference type="PRINTS" id="PR00427">
    <property type="entry name" value="INTRLEUKIN8R"/>
</dbReference>
<comment type="subcellular location">
    <subcellularLocation>
        <location evidence="1">Cell membrane</location>
        <topology evidence="1">Multi-pass membrane protein</topology>
    </subcellularLocation>
</comment>
<dbReference type="Proteomes" id="UP000034805">
    <property type="component" value="Unassembled WGS sequence"/>
</dbReference>
<comment type="subunit">
    <text evidence="16">Interacts with IL8. Interacts with GNAI2.</text>
</comment>
<evidence type="ECO:0000256" key="9">
    <source>
        <dbReference type="ARBA" id="ARBA00023136"/>
    </source>
</evidence>
<keyword evidence="5" id="KW-0597">Phosphoprotein</keyword>
<dbReference type="InterPro" id="IPR017452">
    <property type="entry name" value="GPCR_Rhodpsn_7TM"/>
</dbReference>
<keyword evidence="7 18" id="KW-1133">Transmembrane helix</keyword>
<dbReference type="PANTHER" id="PTHR10489">
    <property type="entry name" value="CELL ADHESION MOLECULE"/>
    <property type="match status" value="1"/>
</dbReference>
<dbReference type="PRINTS" id="PR00237">
    <property type="entry name" value="GPCRRHODOPSN"/>
</dbReference>
<evidence type="ECO:0000259" key="19">
    <source>
        <dbReference type="PROSITE" id="PS50262"/>
    </source>
</evidence>
<dbReference type="PANTHER" id="PTHR10489:SF689">
    <property type="entry name" value="C-X-C CHEMOKINE RECEPTOR TYPE 2"/>
    <property type="match status" value="1"/>
</dbReference>
<dbReference type="STRING" id="113540.ENSSFOP00015042651"/>
<comment type="similarity">
    <text evidence="17">Belongs to the G-protein coupled receptor 1 family.</text>
</comment>
<feature type="transmembrane region" description="Helical" evidence="18">
    <location>
        <begin position="459"/>
        <end position="480"/>
    </location>
</feature>
<dbReference type="GO" id="GO:0030593">
    <property type="term" value="P:neutrophil chemotaxis"/>
    <property type="evidence" value="ECO:0007669"/>
    <property type="project" value="TreeGrafter"/>
</dbReference>
<evidence type="ECO:0000256" key="4">
    <source>
        <dbReference type="ARBA" id="ARBA00022500"/>
    </source>
</evidence>
<evidence type="ECO:0000256" key="8">
    <source>
        <dbReference type="ARBA" id="ARBA00023040"/>
    </source>
</evidence>
<evidence type="ECO:0000256" key="17">
    <source>
        <dbReference type="RuleBase" id="RU000688"/>
    </source>
</evidence>